<dbReference type="RefSeq" id="WP_009579605.1">
    <property type="nucleotide sequence ID" value="NZ_AMZN01000032.1"/>
</dbReference>
<dbReference type="PROSITE" id="PS51257">
    <property type="entry name" value="PROKAR_LIPOPROTEIN"/>
    <property type="match status" value="1"/>
</dbReference>
<evidence type="ECO:0000256" key="1">
    <source>
        <dbReference type="SAM" id="SignalP"/>
    </source>
</evidence>
<dbReference type="STRING" id="1237149.C900_02217"/>
<feature type="chain" id="PRO_5003993507" description="Outer membrane protein beta-barrel domain-containing protein" evidence="1">
    <location>
        <begin position="22"/>
        <end position="238"/>
    </location>
</feature>
<dbReference type="Proteomes" id="UP000011135">
    <property type="component" value="Unassembled WGS sequence"/>
</dbReference>
<evidence type="ECO:0000313" key="2">
    <source>
        <dbReference type="EMBL" id="ELR71842.1"/>
    </source>
</evidence>
<comment type="caution">
    <text evidence="2">The sequence shown here is derived from an EMBL/GenBank/DDBJ whole genome shotgun (WGS) entry which is preliminary data.</text>
</comment>
<organism evidence="2 3">
    <name type="scientific">Fulvivirga imtechensis AK7</name>
    <dbReference type="NCBI Taxonomy" id="1237149"/>
    <lineage>
        <taxon>Bacteria</taxon>
        <taxon>Pseudomonadati</taxon>
        <taxon>Bacteroidota</taxon>
        <taxon>Cytophagia</taxon>
        <taxon>Cytophagales</taxon>
        <taxon>Fulvivirgaceae</taxon>
        <taxon>Fulvivirga</taxon>
    </lineage>
</organism>
<feature type="signal peptide" evidence="1">
    <location>
        <begin position="1"/>
        <end position="21"/>
    </location>
</feature>
<protein>
    <recommendedName>
        <fullName evidence="4">Outer membrane protein beta-barrel domain-containing protein</fullName>
    </recommendedName>
</protein>
<evidence type="ECO:0000313" key="3">
    <source>
        <dbReference type="Proteomes" id="UP000011135"/>
    </source>
</evidence>
<proteinExistence type="predicted"/>
<sequence length="238" mass="27273">MKTIKFGYISLLFLLSCCLQAQDTLRQDSLSIQHKYSYYLFTINPVRAAVDEVSINWEFLDENLSGHGVSLGYIYPNRILYELPIEVLDDTEDLQIRASSYGGVGKYYKVIPLKTKKPRFLQVVGQLRYYYAQNSLYVIGNYLSDGALDVVIDRHIVAYGGQVRYGGNDIGTKGFVYSFYAGLGVNIYHNIYTHYDYYLYRGEKFNHVPSQYHLKSDGDITGAFTLHLGIRLGFAVRR</sequence>
<name>L8JX97_9BACT</name>
<accession>L8JX97</accession>
<gene>
    <name evidence="2" type="ORF">C900_02217</name>
</gene>
<evidence type="ECO:0008006" key="4">
    <source>
        <dbReference type="Google" id="ProtNLM"/>
    </source>
</evidence>
<keyword evidence="1" id="KW-0732">Signal</keyword>
<dbReference type="EMBL" id="AMZN01000032">
    <property type="protein sequence ID" value="ELR71842.1"/>
    <property type="molecule type" value="Genomic_DNA"/>
</dbReference>
<reference evidence="2 3" key="1">
    <citation type="submission" date="2012-12" db="EMBL/GenBank/DDBJ databases">
        <title>Genome assembly of Fulvivirga imtechensis AK7.</title>
        <authorList>
            <person name="Nupur N."/>
            <person name="Khatri I."/>
            <person name="Kumar R."/>
            <person name="Subramanian S."/>
            <person name="Pinnaka A."/>
        </authorList>
    </citation>
    <scope>NUCLEOTIDE SEQUENCE [LARGE SCALE GENOMIC DNA]</scope>
    <source>
        <strain evidence="2 3">AK7</strain>
    </source>
</reference>
<keyword evidence="3" id="KW-1185">Reference proteome</keyword>
<dbReference type="AlphaFoldDB" id="L8JX97"/>